<keyword evidence="1" id="KW-0677">Repeat</keyword>
<dbReference type="GO" id="GO:0009451">
    <property type="term" value="P:RNA modification"/>
    <property type="evidence" value="ECO:0007669"/>
    <property type="project" value="InterPro"/>
</dbReference>
<proteinExistence type="predicted"/>
<accession>A0A8J5LCH8</accession>
<feature type="repeat" description="PPR" evidence="2">
    <location>
        <begin position="549"/>
        <end position="583"/>
    </location>
</feature>
<dbReference type="InterPro" id="IPR046960">
    <property type="entry name" value="PPR_At4g14850-like_plant"/>
</dbReference>
<feature type="repeat" description="PPR" evidence="2">
    <location>
        <begin position="147"/>
        <end position="181"/>
    </location>
</feature>
<gene>
    <name evidence="3" type="ORF">ZIOFF_033850</name>
</gene>
<feature type="repeat" description="PPR" evidence="2">
    <location>
        <begin position="248"/>
        <end position="282"/>
    </location>
</feature>
<dbReference type="Pfam" id="PF13041">
    <property type="entry name" value="PPR_2"/>
    <property type="match status" value="1"/>
</dbReference>
<dbReference type="InterPro" id="IPR011990">
    <property type="entry name" value="TPR-like_helical_dom_sf"/>
</dbReference>
<evidence type="ECO:0008006" key="5">
    <source>
        <dbReference type="Google" id="ProtNLM"/>
    </source>
</evidence>
<dbReference type="GO" id="GO:0003723">
    <property type="term" value="F:RNA binding"/>
    <property type="evidence" value="ECO:0007669"/>
    <property type="project" value="InterPro"/>
</dbReference>
<dbReference type="NCBIfam" id="TIGR00756">
    <property type="entry name" value="PPR"/>
    <property type="match status" value="1"/>
</dbReference>
<evidence type="ECO:0000313" key="3">
    <source>
        <dbReference type="EMBL" id="KAG6508476.1"/>
    </source>
</evidence>
<evidence type="ECO:0000256" key="2">
    <source>
        <dbReference type="PROSITE-ProRule" id="PRU00708"/>
    </source>
</evidence>
<name>A0A8J5LCH8_ZINOF</name>
<dbReference type="FunFam" id="1.25.40.10:FF:000364">
    <property type="entry name" value="Pentatricopeptide repeat (PPR-like) superfamily protein"/>
    <property type="match status" value="1"/>
</dbReference>
<dbReference type="Pfam" id="PF01535">
    <property type="entry name" value="PPR"/>
    <property type="match status" value="7"/>
</dbReference>
<evidence type="ECO:0000313" key="4">
    <source>
        <dbReference type="Proteomes" id="UP000734854"/>
    </source>
</evidence>
<comment type="caution">
    <text evidence="3">The sequence shown here is derived from an EMBL/GenBank/DDBJ whole genome shotgun (WGS) entry which is preliminary data.</text>
</comment>
<dbReference type="Proteomes" id="UP000734854">
    <property type="component" value="Unassembled WGS sequence"/>
</dbReference>
<dbReference type="InterPro" id="IPR002885">
    <property type="entry name" value="PPR_rpt"/>
</dbReference>
<dbReference type="PANTHER" id="PTHR47926">
    <property type="entry name" value="PENTATRICOPEPTIDE REPEAT-CONTAINING PROTEIN"/>
    <property type="match status" value="1"/>
</dbReference>
<dbReference type="Gene3D" id="1.25.40.10">
    <property type="entry name" value="Tetratricopeptide repeat domain"/>
    <property type="match status" value="5"/>
</dbReference>
<keyword evidence="4" id="KW-1185">Reference proteome</keyword>
<dbReference type="EMBL" id="JACMSC010000009">
    <property type="protein sequence ID" value="KAG6508476.1"/>
    <property type="molecule type" value="Genomic_DNA"/>
</dbReference>
<dbReference type="FunFam" id="1.25.40.10:FF:000381">
    <property type="entry name" value="Pentatricopeptide repeat-containing protein"/>
    <property type="match status" value="1"/>
</dbReference>
<protein>
    <recommendedName>
        <fullName evidence="5">Pentatricopeptide repeat-containing protein</fullName>
    </recommendedName>
</protein>
<sequence length="931" mass="104022">MPLSCLRPTYVPSTTASSSPSSSLLLRLIRSSSSSILFRRSVTASSCFTNIGRSLCSAAGRIADLIKILAPLDQVFRSDSRARFYVNSLRKCLRFGDHRTVGSLHARLISRGFESDLLLSNVLMDMYAKLELMNSCSKLFDGMNERDLISWCTLISGFVRDGASFQAYSAFRQMLRIGWIPNHFVVSSVLNACSTLGILQPGLLVHGFIVKSGLGFDRFVEVGLVNLYARYGDLDCALKLFYEIPVKNLVTWNAMISGYFLNGFLIQAVELCRDVCRVGFVMDSVTLRVVMAAASALQNLELCQNLHVYSIKVGLDSDSFVVVELVKLLTELGDVDYMRKLHRKIKRPDVSLYSLLISGYHFCGCREEAVNLAEELLNLNASMKEGAFVNVLRLCFCKEEGTQVHAKILKTGHLSYLSVGNALISLYARFGDLFNAKLAFDNMRAHDVVSWTAIMAGLVQNLLFFEAIEVFSSFRSTGKLLDNQCLVTSINACTGLRDVVIGSQIHCLALKHGLGLCNYMNASMIDMYAKLGYISSSARLFSYLLPPHSPILINVMLSGYCWNSQPEKAIDLFGREYRLGFVPDRFSYSTILSACANVQFKKVGEQFHCCTVKTGFELSDVVVGNAIINLYVKCECMASACKFFYNMKNWNAYSCMALMLGYIENGRSESQKVYSQMQQSGLQSEPISFARVAVDLGRQIHGIIVKIGLDSDANIRDAFVGAYEKSLNADKLKEASDFMSEREDEKQDYVFAGFIENANAGWNLKAFGLYNVDKLRKGTYSSERWLNYYSDDNYGSQMHENHAPLHMMNKGFICDEPKGSLVDAHTKYTIHDNNSGVLQDILGSKVVLSNLYDSHQSSDLRELIRVESAHDRTTMLVLLGQSQLGILDERMDYFVSAKKTLDGGNGRVPCTDFYSISDSEVGGFRKLFRWL</sequence>
<dbReference type="AlphaFoldDB" id="A0A8J5LCH8"/>
<reference evidence="3 4" key="1">
    <citation type="submission" date="2020-08" db="EMBL/GenBank/DDBJ databases">
        <title>Plant Genome Project.</title>
        <authorList>
            <person name="Zhang R.-G."/>
        </authorList>
    </citation>
    <scope>NUCLEOTIDE SEQUENCE [LARGE SCALE GENOMIC DNA]</scope>
    <source>
        <tissue evidence="3">Rhizome</tissue>
    </source>
</reference>
<evidence type="ECO:0000256" key="1">
    <source>
        <dbReference type="ARBA" id="ARBA00022737"/>
    </source>
</evidence>
<organism evidence="3 4">
    <name type="scientific">Zingiber officinale</name>
    <name type="common">Ginger</name>
    <name type="synonym">Amomum zingiber</name>
    <dbReference type="NCBI Taxonomy" id="94328"/>
    <lineage>
        <taxon>Eukaryota</taxon>
        <taxon>Viridiplantae</taxon>
        <taxon>Streptophyta</taxon>
        <taxon>Embryophyta</taxon>
        <taxon>Tracheophyta</taxon>
        <taxon>Spermatophyta</taxon>
        <taxon>Magnoliopsida</taxon>
        <taxon>Liliopsida</taxon>
        <taxon>Zingiberales</taxon>
        <taxon>Zingiberaceae</taxon>
        <taxon>Zingiber</taxon>
    </lineage>
</organism>
<dbReference type="PROSITE" id="PS51375">
    <property type="entry name" value="PPR"/>
    <property type="match status" value="3"/>
</dbReference>
<dbReference type="PANTHER" id="PTHR47926:SF347">
    <property type="entry name" value="PENTATRICOPEPTIDE REPEAT-CONTAINING PROTEIN"/>
    <property type="match status" value="1"/>
</dbReference>